<proteinExistence type="predicted"/>
<gene>
    <name evidence="1" type="ORF">DFR70_103368</name>
</gene>
<dbReference type="OrthoDB" id="7876709at2"/>
<keyword evidence="2" id="KW-1185">Reference proteome</keyword>
<dbReference type="AlphaFoldDB" id="A0A318K4S8"/>
<dbReference type="RefSeq" id="WP_083894249.1">
    <property type="nucleotide sequence ID" value="NZ_QJKF01000003.1"/>
</dbReference>
<reference evidence="1 2" key="1">
    <citation type="submission" date="2018-05" db="EMBL/GenBank/DDBJ databases">
        <title>Genomic Encyclopedia of Type Strains, Phase IV (KMG-IV): sequencing the most valuable type-strain genomes for metagenomic binning, comparative biology and taxonomic classification.</title>
        <authorList>
            <person name="Goeker M."/>
        </authorList>
    </citation>
    <scope>NUCLEOTIDE SEQUENCE [LARGE SCALE GENOMIC DNA]</scope>
    <source>
        <strain evidence="1 2">DSM 44704</strain>
    </source>
</reference>
<evidence type="ECO:0000313" key="1">
    <source>
        <dbReference type="EMBL" id="PXX66619.1"/>
    </source>
</evidence>
<accession>A0A318K4S8</accession>
<dbReference type="Proteomes" id="UP000247569">
    <property type="component" value="Unassembled WGS sequence"/>
</dbReference>
<evidence type="ECO:0000313" key="2">
    <source>
        <dbReference type="Proteomes" id="UP000247569"/>
    </source>
</evidence>
<protein>
    <submittedName>
        <fullName evidence="1">Uncharacterized protein</fullName>
    </submittedName>
</protein>
<name>A0A318K4S8_9NOCA</name>
<dbReference type="EMBL" id="QJKF01000003">
    <property type="protein sequence ID" value="PXX66619.1"/>
    <property type="molecule type" value="Genomic_DNA"/>
</dbReference>
<sequence length="129" mass="14718">MVRNYTEYRSLHGIYLEDGYVLDIVESASEIRFVLEAVLMPEHALYRTPMTGEWYCYAEGALVFGESRDIEWLKLSFKRYKDAAGIEDWGNIDSLTDSDGVYTAVGDWGGVRIRSGTDPEFIISDSWAK</sequence>
<organism evidence="1 2">
    <name type="scientific">Nocardia tenerifensis</name>
    <dbReference type="NCBI Taxonomy" id="228006"/>
    <lineage>
        <taxon>Bacteria</taxon>
        <taxon>Bacillati</taxon>
        <taxon>Actinomycetota</taxon>
        <taxon>Actinomycetes</taxon>
        <taxon>Mycobacteriales</taxon>
        <taxon>Nocardiaceae</taxon>
        <taxon>Nocardia</taxon>
    </lineage>
</organism>
<comment type="caution">
    <text evidence="1">The sequence shown here is derived from an EMBL/GenBank/DDBJ whole genome shotgun (WGS) entry which is preliminary data.</text>
</comment>